<gene>
    <name evidence="2" type="ORF">BT67DRAFT_93836</name>
</gene>
<name>A0AAN6UG97_9PEZI</name>
<accession>A0AAN6UG97</accession>
<feature type="region of interest" description="Disordered" evidence="1">
    <location>
        <begin position="1"/>
        <end position="80"/>
    </location>
</feature>
<reference evidence="2" key="2">
    <citation type="submission" date="2023-05" db="EMBL/GenBank/DDBJ databases">
        <authorList>
            <consortium name="Lawrence Berkeley National Laboratory"/>
            <person name="Steindorff A."/>
            <person name="Hensen N."/>
            <person name="Bonometti L."/>
            <person name="Westerberg I."/>
            <person name="Brannstrom I.O."/>
            <person name="Guillou S."/>
            <person name="Cros-Aarteil S."/>
            <person name="Calhoun S."/>
            <person name="Haridas S."/>
            <person name="Kuo A."/>
            <person name="Mondo S."/>
            <person name="Pangilinan J."/>
            <person name="Riley R."/>
            <person name="Labutti K."/>
            <person name="Andreopoulos B."/>
            <person name="Lipzen A."/>
            <person name="Chen C."/>
            <person name="Yanf M."/>
            <person name="Daum C."/>
            <person name="Ng V."/>
            <person name="Clum A."/>
            <person name="Ohm R."/>
            <person name="Martin F."/>
            <person name="Silar P."/>
            <person name="Natvig D."/>
            <person name="Lalanne C."/>
            <person name="Gautier V."/>
            <person name="Ament-Velasquez S.L."/>
            <person name="Kruys A."/>
            <person name="Hutchinson M.I."/>
            <person name="Powell A.J."/>
            <person name="Barry K."/>
            <person name="Miller A.N."/>
            <person name="Grigoriev I.V."/>
            <person name="Debuchy R."/>
            <person name="Gladieux P."/>
            <person name="Thoren M.H."/>
            <person name="Johannesson H."/>
        </authorList>
    </citation>
    <scope>NUCLEOTIDE SEQUENCE</scope>
    <source>
        <strain evidence="2">CBS 123565</strain>
    </source>
</reference>
<protein>
    <submittedName>
        <fullName evidence="2">Uncharacterized protein</fullName>
    </submittedName>
</protein>
<evidence type="ECO:0000256" key="1">
    <source>
        <dbReference type="SAM" id="MobiDB-lite"/>
    </source>
</evidence>
<proteinExistence type="predicted"/>
<organism evidence="2 3">
    <name type="scientific">Trichocladium antarcticum</name>
    <dbReference type="NCBI Taxonomy" id="1450529"/>
    <lineage>
        <taxon>Eukaryota</taxon>
        <taxon>Fungi</taxon>
        <taxon>Dikarya</taxon>
        <taxon>Ascomycota</taxon>
        <taxon>Pezizomycotina</taxon>
        <taxon>Sordariomycetes</taxon>
        <taxon>Sordariomycetidae</taxon>
        <taxon>Sordariales</taxon>
        <taxon>Chaetomiaceae</taxon>
        <taxon>Trichocladium</taxon>
    </lineage>
</organism>
<dbReference type="EMBL" id="MU853419">
    <property type="protein sequence ID" value="KAK4132214.1"/>
    <property type="molecule type" value="Genomic_DNA"/>
</dbReference>
<sequence length="155" mass="16145">MERVTQPSPLEDDICGPDGSVGRSPTPANLGSTRSCGFPLLRQDGTRASAASSITGPVPSGPTTSSLAASPPSRSMACSRGSRMGRTLCVFVTERTHVRLMKCVRRGSGGSVVCAGLRGGVLAVLDLWTAGAVYWMGGFGSRLSFLVYVCWEGCD</sequence>
<feature type="compositionally biased region" description="Polar residues" evidence="1">
    <location>
        <begin position="26"/>
        <end position="35"/>
    </location>
</feature>
<dbReference type="AlphaFoldDB" id="A0AAN6UG97"/>
<keyword evidence="3" id="KW-1185">Reference proteome</keyword>
<evidence type="ECO:0000313" key="2">
    <source>
        <dbReference type="EMBL" id="KAK4132214.1"/>
    </source>
</evidence>
<comment type="caution">
    <text evidence="2">The sequence shown here is derived from an EMBL/GenBank/DDBJ whole genome shotgun (WGS) entry which is preliminary data.</text>
</comment>
<evidence type="ECO:0000313" key="3">
    <source>
        <dbReference type="Proteomes" id="UP001304895"/>
    </source>
</evidence>
<dbReference type="Proteomes" id="UP001304895">
    <property type="component" value="Unassembled WGS sequence"/>
</dbReference>
<feature type="compositionally biased region" description="Low complexity" evidence="1">
    <location>
        <begin position="61"/>
        <end position="75"/>
    </location>
</feature>
<reference evidence="2" key="1">
    <citation type="journal article" date="2023" name="Mol. Phylogenet. Evol.">
        <title>Genome-scale phylogeny and comparative genomics of the fungal order Sordariales.</title>
        <authorList>
            <person name="Hensen N."/>
            <person name="Bonometti L."/>
            <person name="Westerberg I."/>
            <person name="Brannstrom I.O."/>
            <person name="Guillou S."/>
            <person name="Cros-Aarteil S."/>
            <person name="Calhoun S."/>
            <person name="Haridas S."/>
            <person name="Kuo A."/>
            <person name="Mondo S."/>
            <person name="Pangilinan J."/>
            <person name="Riley R."/>
            <person name="LaButti K."/>
            <person name="Andreopoulos B."/>
            <person name="Lipzen A."/>
            <person name="Chen C."/>
            <person name="Yan M."/>
            <person name="Daum C."/>
            <person name="Ng V."/>
            <person name="Clum A."/>
            <person name="Steindorff A."/>
            <person name="Ohm R.A."/>
            <person name="Martin F."/>
            <person name="Silar P."/>
            <person name="Natvig D.O."/>
            <person name="Lalanne C."/>
            <person name="Gautier V."/>
            <person name="Ament-Velasquez S.L."/>
            <person name="Kruys A."/>
            <person name="Hutchinson M.I."/>
            <person name="Powell A.J."/>
            <person name="Barry K."/>
            <person name="Miller A.N."/>
            <person name="Grigoriev I.V."/>
            <person name="Debuchy R."/>
            <person name="Gladieux P."/>
            <person name="Hiltunen Thoren M."/>
            <person name="Johannesson H."/>
        </authorList>
    </citation>
    <scope>NUCLEOTIDE SEQUENCE</scope>
    <source>
        <strain evidence="2">CBS 123565</strain>
    </source>
</reference>